<dbReference type="EMBL" id="CM010633">
    <property type="protein sequence ID" value="RID60742.1"/>
    <property type="molecule type" value="Genomic_DNA"/>
</dbReference>
<name>A0A397Z507_BRACM</name>
<gene>
    <name evidence="2" type="ORF">BRARA_F03872</name>
</gene>
<dbReference type="AlphaFoldDB" id="A0A397Z507"/>
<sequence length="58" mass="6444">MKAFNIFVLSFPAISSSSAETLLDPAVSSRYCLYTLQKALDIDTDRIQSLCFPCEIPL</sequence>
<evidence type="ECO:0000256" key="1">
    <source>
        <dbReference type="SAM" id="SignalP"/>
    </source>
</evidence>
<feature type="chain" id="PRO_5017364818" evidence="1">
    <location>
        <begin position="20"/>
        <end position="58"/>
    </location>
</feature>
<evidence type="ECO:0000313" key="2">
    <source>
        <dbReference type="EMBL" id="RID60742.1"/>
    </source>
</evidence>
<feature type="signal peptide" evidence="1">
    <location>
        <begin position="1"/>
        <end position="19"/>
    </location>
</feature>
<evidence type="ECO:0000313" key="3">
    <source>
        <dbReference type="Proteomes" id="UP000264353"/>
    </source>
</evidence>
<dbReference type="Proteomes" id="UP000264353">
    <property type="component" value="Chromosome A6"/>
</dbReference>
<protein>
    <submittedName>
        <fullName evidence="2">Uncharacterized protein</fullName>
    </submittedName>
</protein>
<proteinExistence type="predicted"/>
<accession>A0A397Z507</accession>
<organism evidence="2 3">
    <name type="scientific">Brassica campestris</name>
    <name type="common">Field mustard</name>
    <dbReference type="NCBI Taxonomy" id="3711"/>
    <lineage>
        <taxon>Eukaryota</taxon>
        <taxon>Viridiplantae</taxon>
        <taxon>Streptophyta</taxon>
        <taxon>Embryophyta</taxon>
        <taxon>Tracheophyta</taxon>
        <taxon>Spermatophyta</taxon>
        <taxon>Magnoliopsida</taxon>
        <taxon>eudicotyledons</taxon>
        <taxon>Gunneridae</taxon>
        <taxon>Pentapetalae</taxon>
        <taxon>rosids</taxon>
        <taxon>malvids</taxon>
        <taxon>Brassicales</taxon>
        <taxon>Brassicaceae</taxon>
        <taxon>Brassiceae</taxon>
        <taxon>Brassica</taxon>
    </lineage>
</organism>
<reference evidence="2 3" key="1">
    <citation type="submission" date="2018-06" db="EMBL/GenBank/DDBJ databases">
        <title>WGS assembly of Brassica rapa FPsc.</title>
        <authorList>
            <person name="Bowman J."/>
            <person name="Kohchi T."/>
            <person name="Yamato K."/>
            <person name="Jenkins J."/>
            <person name="Shu S."/>
            <person name="Ishizaki K."/>
            <person name="Yamaoka S."/>
            <person name="Nishihama R."/>
            <person name="Nakamura Y."/>
            <person name="Berger F."/>
            <person name="Adam C."/>
            <person name="Aki S."/>
            <person name="Althoff F."/>
            <person name="Araki T."/>
            <person name="Arteaga-Vazquez M."/>
            <person name="Balasubrmanian S."/>
            <person name="Bauer D."/>
            <person name="Boehm C."/>
            <person name="Briginshaw L."/>
            <person name="Caballero-Perez J."/>
            <person name="Catarino B."/>
            <person name="Chen F."/>
            <person name="Chiyoda S."/>
            <person name="Chovatia M."/>
            <person name="Davies K."/>
            <person name="Delmans M."/>
            <person name="Demura T."/>
            <person name="Dierschke T."/>
            <person name="Dolan L."/>
            <person name="Dorantes-Acosta A."/>
            <person name="Eklund D."/>
            <person name="Florent S."/>
            <person name="Flores-Sandoval E."/>
            <person name="Fujiyama A."/>
            <person name="Fukuzawa H."/>
            <person name="Galik B."/>
            <person name="Grimanelli D."/>
            <person name="Grimwood J."/>
            <person name="Grossniklaus U."/>
            <person name="Hamada T."/>
            <person name="Haseloff J."/>
            <person name="Hetherington A."/>
            <person name="Higo A."/>
            <person name="Hirakawa Y."/>
            <person name="Hundley H."/>
            <person name="Ikeda Y."/>
            <person name="Inoue K."/>
            <person name="Inoue S."/>
            <person name="Ishida S."/>
            <person name="Jia Q."/>
            <person name="Kakita M."/>
            <person name="Kanazawa T."/>
            <person name="Kawai Y."/>
            <person name="Kawashima T."/>
            <person name="Kennedy M."/>
            <person name="Kinose K."/>
            <person name="Kinoshita T."/>
            <person name="Kohara Y."/>
            <person name="Koide E."/>
            <person name="Komatsu K."/>
            <person name="Kopischke S."/>
            <person name="Kubo M."/>
            <person name="Kyozuka J."/>
            <person name="Lagercrantz U."/>
            <person name="Lin S."/>
            <person name="Lindquist E."/>
            <person name="Lipzen A."/>
            <person name="Lu C."/>
            <person name="Luna E."/>
            <person name="Martienssen R."/>
            <person name="Minamino N."/>
            <person name="Mizutani M."/>
            <person name="Mizutani M."/>
            <person name="Mochizuki N."/>
            <person name="Monte I."/>
            <person name="Mosher R."/>
            <person name="Nagasaki H."/>
            <person name="Nakagami H."/>
            <person name="Naramoto S."/>
            <person name="Nishitani K."/>
            <person name="Ohtani M."/>
            <person name="Okamoto T."/>
            <person name="Okumura M."/>
            <person name="Phillips J."/>
            <person name="Pollak B."/>
            <person name="Reinders A."/>
            <person name="Roevekamp M."/>
            <person name="Sano R."/>
            <person name="Sawa S."/>
            <person name="Schmid M."/>
            <person name="Shirakawa M."/>
            <person name="Solano R."/>
            <person name="Spunde A."/>
            <person name="Suetsugu N."/>
            <person name="Sugano S."/>
            <person name="Sugiyama A."/>
            <person name="Sun R."/>
            <person name="Suzuki Y."/>
            <person name="Takenaka M."/>
            <person name="Takezawa D."/>
            <person name="Tomogane H."/>
            <person name="Tsuzuki M."/>
            <person name="Ueda T."/>
            <person name="Umeda M."/>
            <person name="Ward J."/>
            <person name="Watanabe Y."/>
            <person name="Yazaki K."/>
            <person name="Yokoyama R."/>
            <person name="Yoshitake Y."/>
            <person name="Yotsui I."/>
            <person name="Zachgo S."/>
            <person name="Schmutz J."/>
        </authorList>
    </citation>
    <scope>NUCLEOTIDE SEQUENCE [LARGE SCALE GENOMIC DNA]</scope>
    <source>
        <strain evidence="3">cv. B-3</strain>
    </source>
</reference>
<keyword evidence="1" id="KW-0732">Signal</keyword>